<evidence type="ECO:0000256" key="5">
    <source>
        <dbReference type="ARBA" id="ARBA00031739"/>
    </source>
</evidence>
<evidence type="ECO:0000256" key="3">
    <source>
        <dbReference type="ARBA" id="ARBA00022884"/>
    </source>
</evidence>
<organism evidence="9 10">
    <name type="scientific">Varroa destructor</name>
    <name type="common">Honeybee mite</name>
    <dbReference type="NCBI Taxonomy" id="109461"/>
    <lineage>
        <taxon>Eukaryota</taxon>
        <taxon>Metazoa</taxon>
        <taxon>Ecdysozoa</taxon>
        <taxon>Arthropoda</taxon>
        <taxon>Chelicerata</taxon>
        <taxon>Arachnida</taxon>
        <taxon>Acari</taxon>
        <taxon>Parasitiformes</taxon>
        <taxon>Mesostigmata</taxon>
        <taxon>Gamasina</taxon>
        <taxon>Dermanyssoidea</taxon>
        <taxon>Varroidae</taxon>
        <taxon>Varroa</taxon>
    </lineage>
</organism>
<protein>
    <recommendedName>
        <fullName evidence="2">U11/U12 small nuclear ribonucleoprotein 35 kDa protein</fullName>
    </recommendedName>
    <alternativeName>
        <fullName evidence="5">U1 snRNP-binding protein homolog</fullName>
    </alternativeName>
</protein>
<dbReference type="InParanoid" id="A0A7M7J7G4"/>
<dbReference type="PANTHER" id="PTHR13952:SF6">
    <property type="entry name" value="U11_U12 SMALL NUCLEAR RIBONUCLEOPROTEIN 35 KDA PROTEIN"/>
    <property type="match status" value="1"/>
</dbReference>
<keyword evidence="4" id="KW-0539">Nucleus</keyword>
<reference evidence="9" key="1">
    <citation type="submission" date="2021-01" db="UniProtKB">
        <authorList>
            <consortium name="EnsemblMetazoa"/>
        </authorList>
    </citation>
    <scope>IDENTIFICATION</scope>
</reference>
<name>A0A7M7J7G4_VARDE</name>
<feature type="region of interest" description="Disordered" evidence="7">
    <location>
        <begin position="181"/>
        <end position="203"/>
    </location>
</feature>
<dbReference type="Proteomes" id="UP000594260">
    <property type="component" value="Unplaced"/>
</dbReference>
<dbReference type="GO" id="GO:0003729">
    <property type="term" value="F:mRNA binding"/>
    <property type="evidence" value="ECO:0007669"/>
    <property type="project" value="TreeGrafter"/>
</dbReference>
<dbReference type="FunFam" id="3.30.70.330:FF:000132">
    <property type="entry name" value="Small nuclear ribonucleoprotein U11/U12 subunit 35"/>
    <property type="match status" value="1"/>
</dbReference>
<evidence type="ECO:0000313" key="9">
    <source>
        <dbReference type="EnsemblMetazoa" id="XP_022644154"/>
    </source>
</evidence>
<evidence type="ECO:0000256" key="2">
    <source>
        <dbReference type="ARBA" id="ARBA00021080"/>
    </source>
</evidence>
<dbReference type="InterPro" id="IPR035979">
    <property type="entry name" value="RBD_domain_sf"/>
</dbReference>
<dbReference type="GeneID" id="111243203"/>
<dbReference type="InterPro" id="IPR051183">
    <property type="entry name" value="U1_U11-U12_snRNP_70-35kDa"/>
</dbReference>
<keyword evidence="10" id="KW-1185">Reference proteome</keyword>
<dbReference type="InterPro" id="IPR000504">
    <property type="entry name" value="RRM_dom"/>
</dbReference>
<evidence type="ECO:0000256" key="6">
    <source>
        <dbReference type="PROSITE-ProRule" id="PRU00176"/>
    </source>
</evidence>
<feature type="region of interest" description="Disordered" evidence="7">
    <location>
        <begin position="218"/>
        <end position="287"/>
    </location>
</feature>
<dbReference type="AlphaFoldDB" id="A0A7M7J7G4"/>
<dbReference type="KEGG" id="vde:111243203"/>
<proteinExistence type="predicted"/>
<evidence type="ECO:0000259" key="8">
    <source>
        <dbReference type="PROSITE" id="PS50102"/>
    </source>
</evidence>
<evidence type="ECO:0000256" key="7">
    <source>
        <dbReference type="SAM" id="MobiDB-lite"/>
    </source>
</evidence>
<dbReference type="GO" id="GO:0071011">
    <property type="term" value="C:precatalytic spliceosome"/>
    <property type="evidence" value="ECO:0007669"/>
    <property type="project" value="TreeGrafter"/>
</dbReference>
<keyword evidence="3 6" id="KW-0694">RNA-binding</keyword>
<evidence type="ECO:0000256" key="1">
    <source>
        <dbReference type="ARBA" id="ARBA00004123"/>
    </source>
</evidence>
<feature type="compositionally biased region" description="Low complexity" evidence="7">
    <location>
        <begin position="275"/>
        <end position="287"/>
    </location>
</feature>
<comment type="subcellular location">
    <subcellularLocation>
        <location evidence="1">Nucleus</location>
    </subcellularLocation>
</comment>
<accession>A0A7M7J7G4</accession>
<dbReference type="Pfam" id="PF00076">
    <property type="entry name" value="RRM_1"/>
    <property type="match status" value="1"/>
</dbReference>
<dbReference type="Gene3D" id="3.30.70.330">
    <property type="match status" value="1"/>
</dbReference>
<sequence>MEAKIYTVTKYIYGAYVIMQTSRSAYQGCITYQEFFSAKHGRSRSSRRYKFDQTYDPIVAGTKDGSGNFINDRAIIRAFQANFRPPALQSNPKKTVFVGRLQLTVTEDQIQQLFSKCGTIRHIRLVHNLITGASRGYAFVTFKHSSGVRAAMEMHGTIVDGRSILVELEVGRTLPGWKPRRLGGGFGGRKESGQMRFGGRACPHQAARVTASVGERVRLDSLGRTTHDRPYSAAKRRRRNDRSQSRSQKRSAHSPLQKKHFSSGSVTYHVEDRSPSSGPRNSSSKKK</sequence>
<evidence type="ECO:0000313" key="10">
    <source>
        <dbReference type="Proteomes" id="UP000594260"/>
    </source>
</evidence>
<feature type="compositionally biased region" description="Basic residues" evidence="7">
    <location>
        <begin position="247"/>
        <end position="261"/>
    </location>
</feature>
<dbReference type="GO" id="GO:0017069">
    <property type="term" value="F:snRNA binding"/>
    <property type="evidence" value="ECO:0007669"/>
    <property type="project" value="TreeGrafter"/>
</dbReference>
<dbReference type="SMART" id="SM00360">
    <property type="entry name" value="RRM"/>
    <property type="match status" value="1"/>
</dbReference>
<evidence type="ECO:0000256" key="4">
    <source>
        <dbReference type="ARBA" id="ARBA00023242"/>
    </source>
</evidence>
<dbReference type="EnsemblMetazoa" id="XM_022788419">
    <property type="protein sequence ID" value="XP_022644154"/>
    <property type="gene ID" value="LOC111243203"/>
</dbReference>
<dbReference type="RefSeq" id="XP_022644154.1">
    <property type="nucleotide sequence ID" value="XM_022788419.1"/>
</dbReference>
<dbReference type="SUPFAM" id="SSF54928">
    <property type="entry name" value="RNA-binding domain, RBD"/>
    <property type="match status" value="1"/>
</dbReference>
<feature type="compositionally biased region" description="Basic and acidic residues" evidence="7">
    <location>
        <begin position="218"/>
        <end position="230"/>
    </location>
</feature>
<dbReference type="GO" id="GO:0000398">
    <property type="term" value="P:mRNA splicing, via spliceosome"/>
    <property type="evidence" value="ECO:0007669"/>
    <property type="project" value="TreeGrafter"/>
</dbReference>
<dbReference type="PROSITE" id="PS50102">
    <property type="entry name" value="RRM"/>
    <property type="match status" value="1"/>
</dbReference>
<feature type="domain" description="RRM" evidence="8">
    <location>
        <begin position="94"/>
        <end position="171"/>
    </location>
</feature>
<dbReference type="InterPro" id="IPR012677">
    <property type="entry name" value="Nucleotide-bd_a/b_plait_sf"/>
</dbReference>
<dbReference type="PANTHER" id="PTHR13952">
    <property type="entry name" value="U1 SMALL NUCLEAR RIBONUCLEOPROTEIN 70 KD"/>
    <property type="match status" value="1"/>
</dbReference>